<name>A0A1Y1RXZ0_9SPIO</name>
<accession>A0A1Y1RXZ0</accession>
<dbReference type="NCBIfam" id="TIGR00377">
    <property type="entry name" value="ant_ant_sig"/>
    <property type="match status" value="1"/>
</dbReference>
<dbReference type="RefSeq" id="WP_083051141.1">
    <property type="nucleotide sequence ID" value="NZ_CAXXQO010000003.1"/>
</dbReference>
<dbReference type="InterPro" id="IPR003658">
    <property type="entry name" value="Anti-sigma_ant"/>
</dbReference>
<protein>
    <recommendedName>
        <fullName evidence="2">Anti-sigma factor antagonist</fullName>
    </recommendedName>
</protein>
<dbReference type="AlphaFoldDB" id="A0A1Y1RXZ0"/>
<dbReference type="Proteomes" id="UP000192343">
    <property type="component" value="Unassembled WGS sequence"/>
</dbReference>
<dbReference type="Gene3D" id="3.30.750.24">
    <property type="entry name" value="STAS domain"/>
    <property type="match status" value="1"/>
</dbReference>
<dbReference type="GO" id="GO:0043856">
    <property type="term" value="F:anti-sigma factor antagonist activity"/>
    <property type="evidence" value="ECO:0007669"/>
    <property type="project" value="InterPro"/>
</dbReference>
<dbReference type="Pfam" id="PF01740">
    <property type="entry name" value="STAS"/>
    <property type="match status" value="1"/>
</dbReference>
<comment type="similarity">
    <text evidence="1 2">Belongs to the anti-sigma-factor antagonist family.</text>
</comment>
<organism evidence="4 5">
    <name type="scientific">Marispirochaeta aestuarii</name>
    <dbReference type="NCBI Taxonomy" id="1963862"/>
    <lineage>
        <taxon>Bacteria</taxon>
        <taxon>Pseudomonadati</taxon>
        <taxon>Spirochaetota</taxon>
        <taxon>Spirochaetia</taxon>
        <taxon>Spirochaetales</taxon>
        <taxon>Spirochaetaceae</taxon>
        <taxon>Marispirochaeta</taxon>
    </lineage>
</organism>
<dbReference type="CDD" id="cd07043">
    <property type="entry name" value="STAS_anti-anti-sigma_factors"/>
    <property type="match status" value="1"/>
</dbReference>
<gene>
    <name evidence="4" type="ORF">B4O97_12090</name>
</gene>
<proteinExistence type="inferred from homology"/>
<reference evidence="4 5" key="1">
    <citation type="submission" date="2017-03" db="EMBL/GenBank/DDBJ databases">
        <title>Draft Genome sequence of Marispirochaeta sp. strain JC444.</title>
        <authorList>
            <person name="Shivani Y."/>
            <person name="Subhash Y."/>
            <person name="Sasikala C."/>
            <person name="Ramana C."/>
        </authorList>
    </citation>
    <scope>NUCLEOTIDE SEQUENCE [LARGE SCALE GENOMIC DNA]</scope>
    <source>
        <strain evidence="4 5">JC444</strain>
    </source>
</reference>
<evidence type="ECO:0000256" key="1">
    <source>
        <dbReference type="ARBA" id="ARBA00009013"/>
    </source>
</evidence>
<dbReference type="EMBL" id="MWQY01000012">
    <property type="protein sequence ID" value="ORC34680.1"/>
    <property type="molecule type" value="Genomic_DNA"/>
</dbReference>
<comment type="caution">
    <text evidence="4">The sequence shown here is derived from an EMBL/GenBank/DDBJ whole genome shotgun (WGS) entry which is preliminary data.</text>
</comment>
<dbReference type="SUPFAM" id="SSF52091">
    <property type="entry name" value="SpoIIaa-like"/>
    <property type="match status" value="1"/>
</dbReference>
<dbReference type="InterPro" id="IPR036513">
    <property type="entry name" value="STAS_dom_sf"/>
</dbReference>
<keyword evidence="5" id="KW-1185">Reference proteome</keyword>
<dbReference type="STRING" id="1963862.B4O97_12090"/>
<evidence type="ECO:0000256" key="2">
    <source>
        <dbReference type="RuleBase" id="RU003749"/>
    </source>
</evidence>
<dbReference type="PROSITE" id="PS50801">
    <property type="entry name" value="STAS"/>
    <property type="match status" value="1"/>
</dbReference>
<evidence type="ECO:0000259" key="3">
    <source>
        <dbReference type="PROSITE" id="PS50801"/>
    </source>
</evidence>
<evidence type="ECO:0000313" key="5">
    <source>
        <dbReference type="Proteomes" id="UP000192343"/>
    </source>
</evidence>
<dbReference type="InterPro" id="IPR002645">
    <property type="entry name" value="STAS_dom"/>
</dbReference>
<evidence type="ECO:0000313" key="4">
    <source>
        <dbReference type="EMBL" id="ORC34680.1"/>
    </source>
</evidence>
<feature type="domain" description="STAS" evidence="3">
    <location>
        <begin position="21"/>
        <end position="130"/>
    </location>
</feature>
<dbReference type="PANTHER" id="PTHR33495">
    <property type="entry name" value="ANTI-SIGMA FACTOR ANTAGONIST TM_1081-RELATED-RELATED"/>
    <property type="match status" value="1"/>
</dbReference>
<sequence length="183" mass="20256">MSNNDIVAGFDDEKDDSLKIRLQKVDSVDGCLVLYLTGYIDTYNSNFFQKRVTRAVESGYTKLIFNCGGLNYVSSTGIGSFTAFLKAVKPRGGDLVLLEIQPKVYEVFQLLGFSQFFNIKDNLNEAVDFFNSDGKSGSTDVFPKIFQCPICGKKLKATKSGRFRCSECKTILAIDNSGQVFLG</sequence>
<dbReference type="OrthoDB" id="9793697at2"/>